<reference evidence="2" key="1">
    <citation type="submission" date="2023-03" db="EMBL/GenBank/DDBJ databases">
        <title>MT1 and MT2 Draft Genomes of Novel Species.</title>
        <authorList>
            <person name="Venkateswaran K."/>
        </authorList>
    </citation>
    <scope>NUCLEOTIDE SEQUENCE</scope>
    <source>
        <strain evidence="2">F6_8S_P_1A</strain>
    </source>
</reference>
<proteinExistence type="predicted"/>
<dbReference type="RefSeq" id="WP_301215379.1">
    <property type="nucleotide sequence ID" value="NZ_JAROCB010000001.1"/>
</dbReference>
<comment type="caution">
    <text evidence="2">The sequence shown here is derived from an EMBL/GenBank/DDBJ whole genome shotgun (WGS) entry which is preliminary data.</text>
</comment>
<dbReference type="Proteomes" id="UP001174210">
    <property type="component" value="Unassembled WGS sequence"/>
</dbReference>
<sequence length="141" mass="15798">MGERKTYHATARRDGRWWLVTVKDPDTVGQARTLSEVEDVAREVIGLWFDIDQDTFDVDVAVEIPESARAAWDEAVTLEDRARRDEATAAALRRSAVQALRAEGLTMKDTGRILGLSPQRVHQLAQRRDEGPEAMPERASA</sequence>
<keyword evidence="3" id="KW-1185">Reference proteome</keyword>
<evidence type="ECO:0000313" key="3">
    <source>
        <dbReference type="Proteomes" id="UP001174210"/>
    </source>
</evidence>
<dbReference type="EMBL" id="JAROCB010000001">
    <property type="protein sequence ID" value="MDN4595847.1"/>
    <property type="molecule type" value="Genomic_DNA"/>
</dbReference>
<accession>A0ABT8ITW5</accession>
<organism evidence="2 3">
    <name type="scientific">Leifsonia virtsii</name>
    <dbReference type="NCBI Taxonomy" id="3035915"/>
    <lineage>
        <taxon>Bacteria</taxon>
        <taxon>Bacillati</taxon>
        <taxon>Actinomycetota</taxon>
        <taxon>Actinomycetes</taxon>
        <taxon>Micrococcales</taxon>
        <taxon>Microbacteriaceae</taxon>
        <taxon>Leifsonia</taxon>
    </lineage>
</organism>
<evidence type="ECO:0000313" key="2">
    <source>
        <dbReference type="EMBL" id="MDN4595847.1"/>
    </source>
</evidence>
<feature type="region of interest" description="Disordered" evidence="1">
    <location>
        <begin position="118"/>
        <end position="141"/>
    </location>
</feature>
<gene>
    <name evidence="2" type="ORF">P5G59_01705</name>
</gene>
<evidence type="ECO:0000256" key="1">
    <source>
        <dbReference type="SAM" id="MobiDB-lite"/>
    </source>
</evidence>
<protein>
    <submittedName>
        <fullName evidence="2">Antitoxin HicB</fullName>
    </submittedName>
</protein>
<name>A0ABT8ITW5_9MICO</name>